<sequence length="516" mass="58584">MHPILYIYLAIACYVVYGIVLALYRLTFHPLARFPGSKLAAATKWYEAYFDLVKSPGGQFMVEIDRMHEKYGPIVRINPDELHVKDAEWAETLYCNSSHGARDKYPPAAMMTGTPKGVFGTVKHDVHRRRRAAINHFFSKNAINNVEPMIQEMTSRLCQNLSQAAASGIELEMQSHFLAITTDVVCQHTFQRNLGLLHSTKHAHNWKETIRAIAILTPLAKQFTWIIPMALKVPVTLLNAVVPSLGRIVQLHRVTIQNHSSPDITKLSKSQWGTDADVKEQQSTIFQSCLKSRHLDADEKKLDRLAQEAFTIIVAGGETTARVLTTATFYMVEHKERVILRLRDELRSISSDFSKELSLKALEQLPWLSAIIKESLRITALVTSRLPLISPDSPLHYREWIIPAGTPVSMSLRDVLLDDSIFKNPHEFHPERWLAENPSLARISKLYMPFGRGSRMCVGLNLALAELYLILGTLFDKFEFDLFETTKERDIDIVRDCFIGEPSTQSQGVRVKVRLN</sequence>
<evidence type="ECO:0000313" key="2">
    <source>
        <dbReference type="Proteomes" id="UP000799754"/>
    </source>
</evidence>
<gene>
    <name evidence="1" type="ORF">BU25DRAFT_483787</name>
</gene>
<organism evidence="1 2">
    <name type="scientific">Macroventuria anomochaeta</name>
    <dbReference type="NCBI Taxonomy" id="301207"/>
    <lineage>
        <taxon>Eukaryota</taxon>
        <taxon>Fungi</taxon>
        <taxon>Dikarya</taxon>
        <taxon>Ascomycota</taxon>
        <taxon>Pezizomycotina</taxon>
        <taxon>Dothideomycetes</taxon>
        <taxon>Pleosporomycetidae</taxon>
        <taxon>Pleosporales</taxon>
        <taxon>Pleosporineae</taxon>
        <taxon>Didymellaceae</taxon>
        <taxon>Macroventuria</taxon>
    </lineage>
</organism>
<protein>
    <submittedName>
        <fullName evidence="1">Flavonoid 3-hydroxylase</fullName>
    </submittedName>
</protein>
<evidence type="ECO:0000313" key="1">
    <source>
        <dbReference type="EMBL" id="KAF2630917.1"/>
    </source>
</evidence>
<proteinExistence type="predicted"/>
<reference evidence="1" key="1">
    <citation type="journal article" date="2020" name="Stud. Mycol.">
        <title>101 Dothideomycetes genomes: a test case for predicting lifestyles and emergence of pathogens.</title>
        <authorList>
            <person name="Haridas S."/>
            <person name="Albert R."/>
            <person name="Binder M."/>
            <person name="Bloem J."/>
            <person name="Labutti K."/>
            <person name="Salamov A."/>
            <person name="Andreopoulos B."/>
            <person name="Baker S."/>
            <person name="Barry K."/>
            <person name="Bills G."/>
            <person name="Bluhm B."/>
            <person name="Cannon C."/>
            <person name="Castanera R."/>
            <person name="Culley D."/>
            <person name="Daum C."/>
            <person name="Ezra D."/>
            <person name="Gonzalez J."/>
            <person name="Henrissat B."/>
            <person name="Kuo A."/>
            <person name="Liang C."/>
            <person name="Lipzen A."/>
            <person name="Lutzoni F."/>
            <person name="Magnuson J."/>
            <person name="Mondo S."/>
            <person name="Nolan M."/>
            <person name="Ohm R."/>
            <person name="Pangilinan J."/>
            <person name="Park H.-J."/>
            <person name="Ramirez L."/>
            <person name="Alfaro M."/>
            <person name="Sun H."/>
            <person name="Tritt A."/>
            <person name="Yoshinaga Y."/>
            <person name="Zwiers L.-H."/>
            <person name="Turgeon B."/>
            <person name="Goodwin S."/>
            <person name="Spatafora J."/>
            <person name="Crous P."/>
            <person name="Grigoriev I."/>
        </authorList>
    </citation>
    <scope>NUCLEOTIDE SEQUENCE</scope>
    <source>
        <strain evidence="1">CBS 525.71</strain>
    </source>
</reference>
<dbReference type="EMBL" id="MU006706">
    <property type="protein sequence ID" value="KAF2630917.1"/>
    <property type="molecule type" value="Genomic_DNA"/>
</dbReference>
<accession>A0ACB6SAB3</accession>
<comment type="caution">
    <text evidence="1">The sequence shown here is derived from an EMBL/GenBank/DDBJ whole genome shotgun (WGS) entry which is preliminary data.</text>
</comment>
<keyword evidence="2" id="KW-1185">Reference proteome</keyword>
<dbReference type="Proteomes" id="UP000799754">
    <property type="component" value="Unassembled WGS sequence"/>
</dbReference>
<name>A0ACB6SAB3_9PLEO</name>